<evidence type="ECO:0000256" key="2">
    <source>
        <dbReference type="ARBA" id="ARBA00022692"/>
    </source>
</evidence>
<dbReference type="InterPro" id="IPR003339">
    <property type="entry name" value="ABC/ECF_trnsptr_transmembrane"/>
</dbReference>
<feature type="transmembrane region" description="Helical" evidence="5">
    <location>
        <begin position="145"/>
        <end position="165"/>
    </location>
</feature>
<reference evidence="6" key="1">
    <citation type="journal article" date="2021" name="PeerJ">
        <title>Extensive microbial diversity within the chicken gut microbiome revealed by metagenomics and culture.</title>
        <authorList>
            <person name="Gilroy R."/>
            <person name="Ravi A."/>
            <person name="Getino M."/>
            <person name="Pursley I."/>
            <person name="Horton D.L."/>
            <person name="Alikhan N.F."/>
            <person name="Baker D."/>
            <person name="Gharbi K."/>
            <person name="Hall N."/>
            <person name="Watson M."/>
            <person name="Adriaenssens E.M."/>
            <person name="Foster-Nyarko E."/>
            <person name="Jarju S."/>
            <person name="Secka A."/>
            <person name="Antonio M."/>
            <person name="Oren A."/>
            <person name="Chaudhuri R.R."/>
            <person name="La Ragione R."/>
            <person name="Hildebrand F."/>
            <person name="Pallen M.J."/>
        </authorList>
    </citation>
    <scope>NUCLEOTIDE SEQUENCE</scope>
    <source>
        <strain evidence="6">ChiHejej3B27-2180</strain>
    </source>
</reference>
<feature type="non-terminal residue" evidence="6">
    <location>
        <position position="1"/>
    </location>
</feature>
<name>A0A9D1QRP2_9LACO</name>
<dbReference type="Pfam" id="PF02361">
    <property type="entry name" value="CbiQ"/>
    <property type="match status" value="1"/>
</dbReference>
<gene>
    <name evidence="6" type="ORF">H9876_05365</name>
</gene>
<dbReference type="EMBL" id="DXGK01000113">
    <property type="protein sequence ID" value="HIW70776.1"/>
    <property type="molecule type" value="Genomic_DNA"/>
</dbReference>
<comment type="subcellular location">
    <subcellularLocation>
        <location evidence="1">Membrane</location>
        <topology evidence="1">Multi-pass membrane protein</topology>
    </subcellularLocation>
</comment>
<dbReference type="Proteomes" id="UP000886878">
    <property type="component" value="Unassembled WGS sequence"/>
</dbReference>
<dbReference type="PANTHER" id="PTHR33514:SF13">
    <property type="entry name" value="PROTEIN ABCI12, CHLOROPLASTIC"/>
    <property type="match status" value="1"/>
</dbReference>
<evidence type="ECO:0000313" key="7">
    <source>
        <dbReference type="Proteomes" id="UP000886878"/>
    </source>
</evidence>
<evidence type="ECO:0000313" key="6">
    <source>
        <dbReference type="EMBL" id="HIW70776.1"/>
    </source>
</evidence>
<dbReference type="CDD" id="cd16914">
    <property type="entry name" value="EcfT"/>
    <property type="match status" value="1"/>
</dbReference>
<keyword evidence="2 5" id="KW-0812">Transmembrane</keyword>
<dbReference type="GO" id="GO:0005886">
    <property type="term" value="C:plasma membrane"/>
    <property type="evidence" value="ECO:0007669"/>
    <property type="project" value="UniProtKB-ARBA"/>
</dbReference>
<feature type="transmembrane region" description="Helical" evidence="5">
    <location>
        <begin position="12"/>
        <end position="35"/>
    </location>
</feature>
<dbReference type="PANTHER" id="PTHR33514">
    <property type="entry name" value="PROTEIN ABCI12, CHLOROPLASTIC"/>
    <property type="match status" value="1"/>
</dbReference>
<comment type="caution">
    <text evidence="6">The sequence shown here is derived from an EMBL/GenBank/DDBJ whole genome shotgun (WGS) entry which is preliminary data.</text>
</comment>
<organism evidence="6 7">
    <name type="scientific">Candidatus Limosilactobacillus merdipullorum</name>
    <dbReference type="NCBI Taxonomy" id="2838653"/>
    <lineage>
        <taxon>Bacteria</taxon>
        <taxon>Bacillati</taxon>
        <taxon>Bacillota</taxon>
        <taxon>Bacilli</taxon>
        <taxon>Lactobacillales</taxon>
        <taxon>Lactobacillaceae</taxon>
        <taxon>Limosilactobacillus</taxon>
    </lineage>
</organism>
<evidence type="ECO:0000256" key="3">
    <source>
        <dbReference type="ARBA" id="ARBA00022989"/>
    </source>
</evidence>
<proteinExistence type="predicted"/>
<accession>A0A9D1QRP2</accession>
<reference evidence="6" key="2">
    <citation type="submission" date="2021-04" db="EMBL/GenBank/DDBJ databases">
        <authorList>
            <person name="Gilroy R."/>
        </authorList>
    </citation>
    <scope>NUCLEOTIDE SEQUENCE</scope>
    <source>
        <strain evidence="6">ChiHejej3B27-2180</strain>
    </source>
</reference>
<evidence type="ECO:0000256" key="5">
    <source>
        <dbReference type="SAM" id="Phobius"/>
    </source>
</evidence>
<protein>
    <submittedName>
        <fullName evidence="6">Energy-coupling factor transporter transmembrane protein EcfT</fullName>
    </submittedName>
</protein>
<keyword evidence="4 5" id="KW-0472">Membrane</keyword>
<evidence type="ECO:0000256" key="4">
    <source>
        <dbReference type="ARBA" id="ARBA00023136"/>
    </source>
</evidence>
<keyword evidence="3 5" id="KW-1133">Transmembrane helix</keyword>
<dbReference type="AlphaFoldDB" id="A0A9D1QRP2"/>
<feature type="transmembrane region" description="Helical" evidence="5">
    <location>
        <begin position="47"/>
        <end position="66"/>
    </location>
</feature>
<evidence type="ECO:0000256" key="1">
    <source>
        <dbReference type="ARBA" id="ARBA00004141"/>
    </source>
</evidence>
<sequence>TSGGFNDAGLVFARFTLVILASTVLTVATPPLELADAVESIMKPLKFFHVPVGQIALMLSIAMRFIPTIFDEVGMIMNAQRARGANLDEGGLLQRAKRMVPVLIPLFVAAFQRAEELATAMDARDYDPNGRRTKYRLLQWQGRDWVAVGIMFLVTAGFLVCRRLAA</sequence>